<dbReference type="KEGG" id="nmo:Nmlp_3165"/>
<organism evidence="2 3">
    <name type="scientific">Natronomonas moolapensis (strain DSM 18674 / CECT 7526 / JCM 14361 / 8.8.11)</name>
    <dbReference type="NCBI Taxonomy" id="268739"/>
    <lineage>
        <taxon>Archaea</taxon>
        <taxon>Methanobacteriati</taxon>
        <taxon>Methanobacteriota</taxon>
        <taxon>Stenosarchaea group</taxon>
        <taxon>Halobacteria</taxon>
        <taxon>Halobacteriales</taxon>
        <taxon>Natronomonadaceae</taxon>
        <taxon>Natronomonas</taxon>
    </lineage>
</organism>
<evidence type="ECO:0000256" key="1">
    <source>
        <dbReference type="SAM" id="MobiDB-lite"/>
    </source>
</evidence>
<dbReference type="Proteomes" id="UP000011867">
    <property type="component" value="Chromosome"/>
</dbReference>
<dbReference type="AlphaFoldDB" id="M1XSF5"/>
<feature type="compositionally biased region" description="Basic and acidic residues" evidence="1">
    <location>
        <begin position="37"/>
        <end position="46"/>
    </location>
</feature>
<name>M1XSF5_NATM8</name>
<sequence length="111" mass="12639">MIPPAVRAHPERSVRASGAAIGDTATRNVYKRPRYNTRCDDGHDGRNGSPRGRRQLRVRYCRGSIAPTPHFSRPRFVSDPDHPTAGTMHTRDTNRRYRATNDDAERTEGRR</sequence>
<proteinExistence type="predicted"/>
<evidence type="ECO:0000313" key="2">
    <source>
        <dbReference type="EMBL" id="CCQ37302.1"/>
    </source>
</evidence>
<keyword evidence="3" id="KW-1185">Reference proteome</keyword>
<dbReference type="STRING" id="268739.Nmlp_3165"/>
<evidence type="ECO:0000313" key="3">
    <source>
        <dbReference type="Proteomes" id="UP000011867"/>
    </source>
</evidence>
<dbReference type="EMBL" id="HF582854">
    <property type="protein sequence ID" value="CCQ37302.1"/>
    <property type="molecule type" value="Genomic_DNA"/>
</dbReference>
<reference evidence="2 3" key="1">
    <citation type="journal article" date="2013" name="Genome Announc.">
        <title>Genome of the haloarchaeon Natronomonas moolapensis, a neutrophilic member of a previously haloalkaliphilic genus.</title>
        <authorList>
            <person name="Dyall-Smith M.L."/>
            <person name="Pfeiffer F."/>
            <person name="Oberwinkler T."/>
            <person name="Klee K."/>
            <person name="Rampp M."/>
            <person name="Palm P."/>
            <person name="Gross K."/>
            <person name="Schuster S.C."/>
            <person name="Oesterhelt D."/>
        </authorList>
    </citation>
    <scope>NUCLEOTIDE SEQUENCE [LARGE SCALE GENOMIC DNA]</scope>
    <source>
        <strain evidence="3">DSM 18674 / JCM 14361 / 8.8.11</strain>
    </source>
</reference>
<dbReference type="HOGENOM" id="CLU_2152676_0_0_2"/>
<feature type="compositionally biased region" description="Basic residues" evidence="1">
    <location>
        <begin position="51"/>
        <end position="60"/>
    </location>
</feature>
<protein>
    <submittedName>
        <fullName evidence="2">Uncharacterized protein</fullName>
    </submittedName>
</protein>
<feature type="region of interest" description="Disordered" evidence="1">
    <location>
        <begin position="1"/>
        <end position="111"/>
    </location>
</feature>
<feature type="compositionally biased region" description="Basic and acidic residues" evidence="1">
    <location>
        <begin position="89"/>
        <end position="111"/>
    </location>
</feature>
<gene>
    <name evidence="2" type="ordered locus">Nmlp_3165</name>
</gene>
<accession>M1XSF5</accession>